<dbReference type="Gene3D" id="6.20.50.140">
    <property type="match status" value="1"/>
</dbReference>
<gene>
    <name evidence="4" type="ORF">EZS27_006678</name>
</gene>
<dbReference type="Gene3D" id="1.10.287.470">
    <property type="entry name" value="Helix hairpin bin"/>
    <property type="match status" value="1"/>
</dbReference>
<dbReference type="InterPro" id="IPR058647">
    <property type="entry name" value="BSH_CzcB-like"/>
</dbReference>
<keyword evidence="2" id="KW-1133">Transmembrane helix</keyword>
<evidence type="ECO:0000256" key="1">
    <source>
        <dbReference type="SAM" id="Coils"/>
    </source>
</evidence>
<protein>
    <submittedName>
        <fullName evidence="4">Cobalt-zinc-cadmium resistance protein CzcB</fullName>
    </submittedName>
</protein>
<dbReference type="Pfam" id="PF25973">
    <property type="entry name" value="BSH_CzcB"/>
    <property type="match status" value="1"/>
</dbReference>
<keyword evidence="2" id="KW-0812">Transmembrane</keyword>
<organism evidence="4">
    <name type="scientific">termite gut metagenome</name>
    <dbReference type="NCBI Taxonomy" id="433724"/>
    <lineage>
        <taxon>unclassified sequences</taxon>
        <taxon>metagenomes</taxon>
        <taxon>organismal metagenomes</taxon>
    </lineage>
</organism>
<dbReference type="Gene3D" id="2.40.50.100">
    <property type="match status" value="1"/>
</dbReference>
<feature type="coiled-coil region" evidence="1">
    <location>
        <begin position="138"/>
        <end position="165"/>
    </location>
</feature>
<comment type="caution">
    <text evidence="4">The sequence shown here is derived from an EMBL/GenBank/DDBJ whole genome shotgun (WGS) entry which is preliminary data.</text>
</comment>
<evidence type="ECO:0000256" key="2">
    <source>
        <dbReference type="SAM" id="Phobius"/>
    </source>
</evidence>
<name>A0A5J4SJ61_9ZZZZ</name>
<keyword evidence="1" id="KW-0175">Coiled coil</keyword>
<dbReference type="EMBL" id="SNRY01000156">
    <property type="protein sequence ID" value="KAA6345792.1"/>
    <property type="molecule type" value="Genomic_DNA"/>
</dbReference>
<dbReference type="PANTHER" id="PTHR30469:SF33">
    <property type="entry name" value="SLR1207 PROTEIN"/>
    <property type="match status" value="1"/>
</dbReference>
<sequence>MKRFLKIGLLVVIAAIFIGTFVFLYAKSKPKVILYEIVTPAIADLEKNTIATGKVEPRDEILIKPQISGIVDEVYKEAGQTVKKGEVIAKVKVIPELGQLNSAESRLRISTINAKQAETDFSRIKKLYEDKLISREEYEKGEVTVMQAREEAENAKDALDIIKEGITKKTALYSNTMIRSTIDGLILDVPVKAGNSVIMSNTFNDGTTIATVANMSDLIFRGKIDETEVGRIHEQMPIKIVIGALQNLNFRATLEYISPKGVEANGANQFEIKAAVQVPDSVMIRSGYSANAEIVLAHASQVLTVPESIIEFSKDSAFVWVMTDSVPQQKFDRRQVITGMSDGIKIEVKEGLTETEKVRGAEKSKK</sequence>
<keyword evidence="2" id="KW-0472">Membrane</keyword>
<feature type="domain" description="CzcB-like barrel-sandwich hybrid" evidence="3">
    <location>
        <begin position="63"/>
        <end position="198"/>
    </location>
</feature>
<dbReference type="NCBIfam" id="TIGR01730">
    <property type="entry name" value="RND_mfp"/>
    <property type="match status" value="1"/>
</dbReference>
<dbReference type="GO" id="GO:1990281">
    <property type="term" value="C:efflux pump complex"/>
    <property type="evidence" value="ECO:0007669"/>
    <property type="project" value="TreeGrafter"/>
</dbReference>
<dbReference type="GO" id="GO:0015562">
    <property type="term" value="F:efflux transmembrane transporter activity"/>
    <property type="evidence" value="ECO:0007669"/>
    <property type="project" value="TreeGrafter"/>
</dbReference>
<proteinExistence type="predicted"/>
<dbReference type="SUPFAM" id="SSF111369">
    <property type="entry name" value="HlyD-like secretion proteins"/>
    <property type="match status" value="1"/>
</dbReference>
<dbReference type="InterPro" id="IPR006143">
    <property type="entry name" value="RND_pump_MFP"/>
</dbReference>
<evidence type="ECO:0000259" key="3">
    <source>
        <dbReference type="Pfam" id="PF25973"/>
    </source>
</evidence>
<evidence type="ECO:0000313" key="4">
    <source>
        <dbReference type="EMBL" id="KAA6345792.1"/>
    </source>
</evidence>
<dbReference type="PANTHER" id="PTHR30469">
    <property type="entry name" value="MULTIDRUG RESISTANCE PROTEIN MDTA"/>
    <property type="match status" value="1"/>
</dbReference>
<dbReference type="AlphaFoldDB" id="A0A5J4SJ61"/>
<reference evidence="4" key="1">
    <citation type="submission" date="2019-03" db="EMBL/GenBank/DDBJ databases">
        <title>Single cell metagenomics reveals metabolic interactions within the superorganism composed of flagellate Streblomastix strix and complex community of Bacteroidetes bacteria on its surface.</title>
        <authorList>
            <person name="Treitli S.C."/>
            <person name="Kolisko M."/>
            <person name="Husnik F."/>
            <person name="Keeling P."/>
            <person name="Hampl V."/>
        </authorList>
    </citation>
    <scope>NUCLEOTIDE SEQUENCE</scope>
    <source>
        <strain evidence="4">STM</strain>
    </source>
</reference>
<accession>A0A5J4SJ61</accession>
<dbReference type="Gene3D" id="2.40.30.170">
    <property type="match status" value="1"/>
</dbReference>
<feature type="transmembrane region" description="Helical" evidence="2">
    <location>
        <begin position="7"/>
        <end position="26"/>
    </location>
</feature>